<proteinExistence type="inferred from homology"/>
<dbReference type="OrthoDB" id="9815002at2"/>
<dbReference type="AlphaFoldDB" id="A0A2I0QZB7"/>
<dbReference type="Pfam" id="PF01464">
    <property type="entry name" value="SLT"/>
    <property type="match status" value="1"/>
</dbReference>
<feature type="signal peptide" evidence="3">
    <location>
        <begin position="1"/>
        <end position="23"/>
    </location>
</feature>
<keyword evidence="3" id="KW-0732">Signal</keyword>
<name>A0A2I0QZB7_9FLAO</name>
<feature type="compositionally biased region" description="Basic residues" evidence="2">
    <location>
        <begin position="425"/>
        <end position="436"/>
    </location>
</feature>
<dbReference type="SUPFAM" id="SSF53955">
    <property type="entry name" value="Lysozyme-like"/>
    <property type="match status" value="1"/>
</dbReference>
<comment type="caution">
    <text evidence="5">The sequence shown here is derived from an EMBL/GenBank/DDBJ whole genome shotgun (WGS) entry which is preliminary data.</text>
</comment>
<dbReference type="InterPro" id="IPR008258">
    <property type="entry name" value="Transglycosylase_SLT_dom_1"/>
</dbReference>
<feature type="domain" description="LysM" evidence="4">
    <location>
        <begin position="375"/>
        <end position="418"/>
    </location>
</feature>
<dbReference type="Gene3D" id="1.10.530.10">
    <property type="match status" value="1"/>
</dbReference>
<keyword evidence="6" id="KW-1185">Reference proteome</keyword>
<gene>
    <name evidence="5" type="ORF">CW751_13910</name>
</gene>
<evidence type="ECO:0000259" key="4">
    <source>
        <dbReference type="PROSITE" id="PS51782"/>
    </source>
</evidence>
<dbReference type="CDD" id="cd00118">
    <property type="entry name" value="LysM"/>
    <property type="match status" value="1"/>
</dbReference>
<dbReference type="PANTHER" id="PTHR37423">
    <property type="entry name" value="SOLUBLE LYTIC MUREIN TRANSGLYCOSYLASE-RELATED"/>
    <property type="match status" value="1"/>
</dbReference>
<dbReference type="PROSITE" id="PS51782">
    <property type="entry name" value="LYSM"/>
    <property type="match status" value="1"/>
</dbReference>
<dbReference type="GO" id="GO:0016020">
    <property type="term" value="C:membrane"/>
    <property type="evidence" value="ECO:0007669"/>
    <property type="project" value="InterPro"/>
</dbReference>
<dbReference type="RefSeq" id="WP_101335639.1">
    <property type="nucleotide sequence ID" value="NZ_PJNI01000021.1"/>
</dbReference>
<evidence type="ECO:0000256" key="1">
    <source>
        <dbReference type="ARBA" id="ARBA00007734"/>
    </source>
</evidence>
<feature type="chain" id="PRO_5014158531" evidence="3">
    <location>
        <begin position="24"/>
        <end position="473"/>
    </location>
</feature>
<dbReference type="GO" id="GO:0000270">
    <property type="term" value="P:peptidoglycan metabolic process"/>
    <property type="evidence" value="ECO:0007669"/>
    <property type="project" value="InterPro"/>
</dbReference>
<dbReference type="InterPro" id="IPR018392">
    <property type="entry name" value="LysM"/>
</dbReference>
<dbReference type="PANTHER" id="PTHR37423:SF2">
    <property type="entry name" value="MEMBRANE-BOUND LYTIC MUREIN TRANSGLYCOSYLASE C"/>
    <property type="match status" value="1"/>
</dbReference>
<organism evidence="5 6">
    <name type="scientific">Brumimicrobium salinarum</name>
    <dbReference type="NCBI Taxonomy" id="2058658"/>
    <lineage>
        <taxon>Bacteria</taxon>
        <taxon>Pseudomonadati</taxon>
        <taxon>Bacteroidota</taxon>
        <taxon>Flavobacteriia</taxon>
        <taxon>Flavobacteriales</taxon>
        <taxon>Crocinitomicaceae</taxon>
        <taxon>Brumimicrobium</taxon>
    </lineage>
</organism>
<dbReference type="SUPFAM" id="SSF54106">
    <property type="entry name" value="LysM domain"/>
    <property type="match status" value="1"/>
</dbReference>
<evidence type="ECO:0000256" key="3">
    <source>
        <dbReference type="SAM" id="SignalP"/>
    </source>
</evidence>
<dbReference type="InterPro" id="IPR000189">
    <property type="entry name" value="Transglyc_AS"/>
</dbReference>
<dbReference type="EMBL" id="PJNI01000021">
    <property type="protein sequence ID" value="PKR79659.1"/>
    <property type="molecule type" value="Genomic_DNA"/>
</dbReference>
<evidence type="ECO:0000313" key="5">
    <source>
        <dbReference type="EMBL" id="PKR79659.1"/>
    </source>
</evidence>
<dbReference type="Proteomes" id="UP000236654">
    <property type="component" value="Unassembled WGS sequence"/>
</dbReference>
<reference evidence="5 6" key="1">
    <citation type="submission" date="2017-12" db="EMBL/GenBank/DDBJ databases">
        <title>The draft genome sequence of Brumimicrobium saltpan LHR20.</title>
        <authorList>
            <person name="Do Z.-J."/>
            <person name="Luo H.-R."/>
        </authorList>
    </citation>
    <scope>NUCLEOTIDE SEQUENCE [LARGE SCALE GENOMIC DNA]</scope>
    <source>
        <strain evidence="5 6">LHR20</strain>
    </source>
</reference>
<dbReference type="Gene3D" id="3.10.350.10">
    <property type="entry name" value="LysM domain"/>
    <property type="match status" value="1"/>
</dbReference>
<accession>A0A2I0QZB7</accession>
<dbReference type="InterPro" id="IPR036779">
    <property type="entry name" value="LysM_dom_sf"/>
</dbReference>
<dbReference type="CDD" id="cd16894">
    <property type="entry name" value="MltD-like"/>
    <property type="match status" value="1"/>
</dbReference>
<evidence type="ECO:0000313" key="6">
    <source>
        <dbReference type="Proteomes" id="UP000236654"/>
    </source>
</evidence>
<comment type="similarity">
    <text evidence="1">Belongs to the transglycosylase Slt family.</text>
</comment>
<sequence>MEKHVRTIAFIGLILLGATPLWAQENEDKPTDSTEVIQHEKFLRVIENTLEEYYRDYASTDHETDSIIESLGYTDKDVPVFSDSIYCMRLDEMNEKSPFHLDCNRDVLSVLKFFTKNRRGFTSIVLGRSKLYFNMFEEKLAKHNMPIELKYLSVIESGLRPQVKSRAGALGLWQFMYRTGKYYGLTQNSYIDERMDPEMATEAACLYLKKLHSMYNDWNMALAAYNAGPGNVNKAIRRSGGKMTYWEIRPYLPRETQGYVPNFIAMSYMLTYHAAHNVRAREAKFHDFEIDTVCLKDGLHMEVIDSLINWSVADIKALNPIYKTSYIPKTTPPQCIQIPTSYIGEWINFEDSIYRLDSLIYETIVEEEEVDQTVTVHYVRSGQTLGHIAGRYGTSVRNIMNWNNLRSTRLSIGQRLTIYTNGKPSTKKQTAKKKTPKSLTKNQQREHYIQFDLVKICGSLLNNGGFQLMKLKS</sequence>
<dbReference type="SMART" id="SM00257">
    <property type="entry name" value="LysM"/>
    <property type="match status" value="1"/>
</dbReference>
<evidence type="ECO:0000256" key="2">
    <source>
        <dbReference type="SAM" id="MobiDB-lite"/>
    </source>
</evidence>
<dbReference type="PROSITE" id="PS00922">
    <property type="entry name" value="TRANSGLYCOSYLASE"/>
    <property type="match status" value="1"/>
</dbReference>
<dbReference type="GO" id="GO:0008933">
    <property type="term" value="F:peptidoglycan lytic transglycosylase activity"/>
    <property type="evidence" value="ECO:0007669"/>
    <property type="project" value="InterPro"/>
</dbReference>
<dbReference type="InterPro" id="IPR023346">
    <property type="entry name" value="Lysozyme-like_dom_sf"/>
</dbReference>
<protein>
    <submittedName>
        <fullName evidence="5">Lytic transglycosylase</fullName>
    </submittedName>
</protein>
<dbReference type="Pfam" id="PF01476">
    <property type="entry name" value="LysM"/>
    <property type="match status" value="1"/>
</dbReference>
<feature type="region of interest" description="Disordered" evidence="2">
    <location>
        <begin position="423"/>
        <end position="442"/>
    </location>
</feature>